<feature type="transmembrane region" description="Helical" evidence="6">
    <location>
        <begin position="426"/>
        <end position="447"/>
    </location>
</feature>
<feature type="transmembrane region" description="Helical" evidence="6">
    <location>
        <begin position="181"/>
        <end position="207"/>
    </location>
</feature>
<protein>
    <submittedName>
        <fullName evidence="7">Amino acid permease</fullName>
    </submittedName>
</protein>
<dbReference type="GO" id="GO:0022857">
    <property type="term" value="F:transmembrane transporter activity"/>
    <property type="evidence" value="ECO:0007669"/>
    <property type="project" value="InterPro"/>
</dbReference>
<dbReference type="Gene3D" id="1.20.1740.10">
    <property type="entry name" value="Amino acid/polyamine transporter I"/>
    <property type="match status" value="1"/>
</dbReference>
<organism evidence="7 8">
    <name type="scientific">Phytohabitans suffuscus</name>
    <dbReference type="NCBI Taxonomy" id="624315"/>
    <lineage>
        <taxon>Bacteria</taxon>
        <taxon>Bacillati</taxon>
        <taxon>Actinomycetota</taxon>
        <taxon>Actinomycetes</taxon>
        <taxon>Micromonosporales</taxon>
        <taxon>Micromonosporaceae</taxon>
    </lineage>
</organism>
<dbReference type="GO" id="GO:0016020">
    <property type="term" value="C:membrane"/>
    <property type="evidence" value="ECO:0007669"/>
    <property type="project" value="UniProtKB-SubCell"/>
</dbReference>
<accession>A0A6F8Z136</accession>
<dbReference type="KEGG" id="psuu:Psuf_092760"/>
<feature type="transmembrane region" description="Helical" evidence="6">
    <location>
        <begin position="381"/>
        <end position="406"/>
    </location>
</feature>
<keyword evidence="2 6" id="KW-0812">Transmembrane</keyword>
<evidence type="ECO:0000256" key="2">
    <source>
        <dbReference type="ARBA" id="ARBA00022692"/>
    </source>
</evidence>
<gene>
    <name evidence="7" type="ORF">Psuf_092760</name>
</gene>
<proteinExistence type="predicted"/>
<feature type="transmembrane region" description="Helical" evidence="6">
    <location>
        <begin position="245"/>
        <end position="267"/>
    </location>
</feature>
<dbReference type="EMBL" id="AP022871">
    <property type="protein sequence ID" value="BCB91963.1"/>
    <property type="molecule type" value="Genomic_DNA"/>
</dbReference>
<evidence type="ECO:0000256" key="1">
    <source>
        <dbReference type="ARBA" id="ARBA00004141"/>
    </source>
</evidence>
<evidence type="ECO:0000256" key="3">
    <source>
        <dbReference type="ARBA" id="ARBA00022989"/>
    </source>
</evidence>
<keyword evidence="3 6" id="KW-1133">Transmembrane helix</keyword>
<feature type="transmembrane region" description="Helical" evidence="6">
    <location>
        <begin position="340"/>
        <end position="360"/>
    </location>
</feature>
<name>A0A6F8Z136_9ACTN</name>
<feature type="region of interest" description="Disordered" evidence="5">
    <location>
        <begin position="88"/>
        <end position="119"/>
    </location>
</feature>
<feature type="transmembrane region" description="Helical" evidence="6">
    <location>
        <begin position="305"/>
        <end position="328"/>
    </location>
</feature>
<feature type="region of interest" description="Disordered" evidence="5">
    <location>
        <begin position="1"/>
        <end position="22"/>
    </location>
</feature>
<evidence type="ECO:0000256" key="6">
    <source>
        <dbReference type="SAM" id="Phobius"/>
    </source>
</evidence>
<comment type="subcellular location">
    <subcellularLocation>
        <location evidence="1">Membrane</location>
        <topology evidence="1">Multi-pass membrane protein</topology>
    </subcellularLocation>
</comment>
<evidence type="ECO:0000256" key="5">
    <source>
        <dbReference type="SAM" id="MobiDB-lite"/>
    </source>
</evidence>
<dbReference type="Pfam" id="PF13520">
    <property type="entry name" value="AA_permease_2"/>
    <property type="match status" value="1"/>
</dbReference>
<evidence type="ECO:0000313" key="8">
    <source>
        <dbReference type="Proteomes" id="UP000503011"/>
    </source>
</evidence>
<evidence type="ECO:0000256" key="4">
    <source>
        <dbReference type="ARBA" id="ARBA00023136"/>
    </source>
</evidence>
<dbReference type="PANTHER" id="PTHR47704">
    <property type="entry name" value="POTASSIUM TRANSPORTER KIMA"/>
    <property type="match status" value="1"/>
</dbReference>
<reference evidence="7 8" key="2">
    <citation type="submission" date="2020-03" db="EMBL/GenBank/DDBJ databases">
        <authorList>
            <person name="Ichikawa N."/>
            <person name="Kimura A."/>
            <person name="Kitahashi Y."/>
            <person name="Uohara A."/>
        </authorList>
    </citation>
    <scope>NUCLEOTIDE SEQUENCE [LARGE SCALE GENOMIC DNA]</scope>
    <source>
        <strain evidence="7 8">NBRC 105367</strain>
    </source>
</reference>
<dbReference type="AlphaFoldDB" id="A0A6F8Z136"/>
<keyword evidence="8" id="KW-1185">Reference proteome</keyword>
<feature type="transmembrane region" description="Helical" evidence="6">
    <location>
        <begin position="561"/>
        <end position="579"/>
    </location>
</feature>
<feature type="transmembrane region" description="Helical" evidence="6">
    <location>
        <begin position="157"/>
        <end position="175"/>
    </location>
</feature>
<dbReference type="PANTHER" id="PTHR47704:SF1">
    <property type="entry name" value="POTASSIUM TRANSPORTER KIMA"/>
    <property type="match status" value="1"/>
</dbReference>
<feature type="transmembrane region" description="Helical" evidence="6">
    <location>
        <begin position="474"/>
        <end position="495"/>
    </location>
</feature>
<dbReference type="InterPro" id="IPR053153">
    <property type="entry name" value="APC_K+_Transporter"/>
</dbReference>
<keyword evidence="4 6" id="KW-0472">Membrane</keyword>
<sequence length="755" mass="81085">MAGFAAKCAGSPPPGRPFLGSSVRLGSADRWERVLGEERDAAGRDRPVISLSPSAEFPPLSAQDVEALHRLGEHWRAADEVRALPVDPELRPARPGATHTRAPDEEFRPDQPGELTATPTAELPDTLLGRVAVRARRVLLGRPLSSKAILRERMRKIVALPVLASDLLSSVAYGPEALLTVLVLAGSATLGLSLPIAAALVVLMLAVGASYRQTVRAYPHGAGSYLVASASLGPRTGLTAAAGLILDYVLTVSVSVAAGIAAIASALPAAAPLSVPLSLAVIGALLAGNLRGIRVAGNIFAAPTYLFLVAVGGMTLVGLAQAAARGFAVVPPPHVPATEALSVLLIARAFASGATSMTGIEAVSNAVPAFRPTEWRNARTVLTWMVSLLIFLFAGLMVLIHLNGLVPRADETLLSQLAHRTFPEGPWYAIVQAATALVLLLAANTAYNDLPRLLYFMARDGYVPRRFLHMGDRLALSNGLVALSVSAAVILTAFGGRTQSLIPLFAVGVFLAFTLSQVGMVNHWRRQRGSGWRRRAAVNAFGAALSSIVLVSAAVTKFVEGAWVVVVAVPTLVLTCLGIRRHYDRVRQALSLRPARPPSPDRARELAQEFLPQRVRHMFVVPVARFDKAALRALTYVVSLGQPSLAVHVSPEDQEADRLREEWTAWGDHIRLETVVSPHREILEPLAQYIAQLYDRSPGITLTVVVPEVVVERPWQRILHSQIERRLRRSLRRLPGVVITSMPKHLSEARARTAR</sequence>
<feature type="compositionally biased region" description="Basic and acidic residues" evidence="5">
    <location>
        <begin position="101"/>
        <end position="111"/>
    </location>
</feature>
<dbReference type="Proteomes" id="UP000503011">
    <property type="component" value="Chromosome"/>
</dbReference>
<evidence type="ECO:0000313" key="7">
    <source>
        <dbReference type="EMBL" id="BCB91963.1"/>
    </source>
</evidence>
<reference evidence="7 8" key="1">
    <citation type="submission" date="2020-03" db="EMBL/GenBank/DDBJ databases">
        <title>Whole genome shotgun sequence of Phytohabitans suffuscus NBRC 105367.</title>
        <authorList>
            <person name="Komaki H."/>
            <person name="Tamura T."/>
        </authorList>
    </citation>
    <scope>NUCLEOTIDE SEQUENCE [LARGE SCALE GENOMIC DNA]</scope>
    <source>
        <strain evidence="7 8">NBRC 105367</strain>
    </source>
</reference>
<dbReference type="InterPro" id="IPR002293">
    <property type="entry name" value="AA/rel_permease1"/>
</dbReference>
<feature type="transmembrane region" description="Helical" evidence="6">
    <location>
        <begin position="273"/>
        <end position="293"/>
    </location>
</feature>
<feature type="transmembrane region" description="Helical" evidence="6">
    <location>
        <begin position="501"/>
        <end position="524"/>
    </location>
</feature>
<feature type="transmembrane region" description="Helical" evidence="6">
    <location>
        <begin position="536"/>
        <end position="555"/>
    </location>
</feature>